<accession>A0A8K0FXT6</accession>
<evidence type="ECO:0000313" key="2">
    <source>
        <dbReference type="Proteomes" id="UP000801492"/>
    </source>
</evidence>
<evidence type="ECO:0000313" key="1">
    <source>
        <dbReference type="EMBL" id="KAF2880587.1"/>
    </source>
</evidence>
<sequence>MEHLKENERQNIVAKFYRTHIHLKNVFTVNHFIQMGIPGSTIYAICARVDKHNSTQKKPKSGRPAREMPERLMVSWVFHYGNLVGNLKSTRDMLVTY</sequence>
<organism evidence="1 2">
    <name type="scientific">Ignelater luminosus</name>
    <name type="common">Cucubano</name>
    <name type="synonym">Pyrophorus luminosus</name>
    <dbReference type="NCBI Taxonomy" id="2038154"/>
    <lineage>
        <taxon>Eukaryota</taxon>
        <taxon>Metazoa</taxon>
        <taxon>Ecdysozoa</taxon>
        <taxon>Arthropoda</taxon>
        <taxon>Hexapoda</taxon>
        <taxon>Insecta</taxon>
        <taxon>Pterygota</taxon>
        <taxon>Neoptera</taxon>
        <taxon>Endopterygota</taxon>
        <taxon>Coleoptera</taxon>
        <taxon>Polyphaga</taxon>
        <taxon>Elateriformia</taxon>
        <taxon>Elateroidea</taxon>
        <taxon>Elateridae</taxon>
        <taxon>Agrypninae</taxon>
        <taxon>Pyrophorini</taxon>
        <taxon>Ignelater</taxon>
    </lineage>
</organism>
<protein>
    <submittedName>
        <fullName evidence="1">Uncharacterized protein</fullName>
    </submittedName>
</protein>
<name>A0A8K0FXT6_IGNLU</name>
<comment type="caution">
    <text evidence="1">The sequence shown here is derived from an EMBL/GenBank/DDBJ whole genome shotgun (WGS) entry which is preliminary data.</text>
</comment>
<keyword evidence="2" id="KW-1185">Reference proteome</keyword>
<dbReference type="Proteomes" id="UP000801492">
    <property type="component" value="Unassembled WGS sequence"/>
</dbReference>
<reference evidence="1" key="1">
    <citation type="submission" date="2019-08" db="EMBL/GenBank/DDBJ databases">
        <title>The genome of the North American firefly Photinus pyralis.</title>
        <authorList>
            <consortium name="Photinus pyralis genome working group"/>
            <person name="Fallon T.R."/>
            <person name="Sander Lower S.E."/>
            <person name="Weng J.-K."/>
        </authorList>
    </citation>
    <scope>NUCLEOTIDE SEQUENCE</scope>
    <source>
        <strain evidence="1">TRF0915ILg1</strain>
        <tissue evidence="1">Whole body</tissue>
    </source>
</reference>
<dbReference type="EMBL" id="VTPC01090947">
    <property type="protein sequence ID" value="KAF2880587.1"/>
    <property type="molecule type" value="Genomic_DNA"/>
</dbReference>
<gene>
    <name evidence="1" type="ORF">ILUMI_25586</name>
</gene>
<dbReference type="AlphaFoldDB" id="A0A8K0FXT6"/>
<proteinExistence type="predicted"/>